<dbReference type="EMBL" id="JAQQBS010000001">
    <property type="protein sequence ID" value="KAK0178089.1"/>
    <property type="molecule type" value="Genomic_DNA"/>
</dbReference>
<dbReference type="InterPro" id="IPR034884">
    <property type="entry name" value="Cytochrome_c_oxidase_VIc/VIIs"/>
</dbReference>
<dbReference type="Gene3D" id="4.10.93.10">
    <property type="entry name" value="Mitochondrial cytochrome c oxidase subunit VIc/VIIs"/>
    <property type="match status" value="1"/>
</dbReference>
<evidence type="ECO:0008006" key="11">
    <source>
        <dbReference type="Google" id="ProtNLM"/>
    </source>
</evidence>
<evidence type="ECO:0000256" key="1">
    <source>
        <dbReference type="ARBA" id="ARBA00004434"/>
    </source>
</evidence>
<dbReference type="InterPro" id="IPR037169">
    <property type="entry name" value="Cytochrome_c_oxidase_VIc_sf"/>
</dbReference>
<accession>A0AA39KY56</accession>
<keyword evidence="10" id="KW-1185">Reference proteome</keyword>
<dbReference type="GO" id="GO:0005743">
    <property type="term" value="C:mitochondrial inner membrane"/>
    <property type="evidence" value="ECO:0007669"/>
    <property type="project" value="UniProtKB-SubCell"/>
</dbReference>
<evidence type="ECO:0000256" key="7">
    <source>
        <dbReference type="ARBA" id="ARBA00023128"/>
    </source>
</evidence>
<keyword evidence="4" id="KW-0812">Transmembrane</keyword>
<evidence type="ECO:0000256" key="2">
    <source>
        <dbReference type="ARBA" id="ARBA00004673"/>
    </source>
</evidence>
<name>A0AA39KY56_9HYME</name>
<reference evidence="9" key="2">
    <citation type="submission" date="2023-03" db="EMBL/GenBank/DDBJ databases">
        <authorList>
            <person name="Inwood S.N."/>
            <person name="Skelly J.G."/>
            <person name="Guhlin J."/>
            <person name="Harrop T.W.R."/>
            <person name="Goldson S.G."/>
            <person name="Dearden P.K."/>
        </authorList>
    </citation>
    <scope>NUCLEOTIDE SEQUENCE</scope>
    <source>
        <strain evidence="9">Irish</strain>
        <tissue evidence="9">Whole body</tissue>
    </source>
</reference>
<keyword evidence="6" id="KW-1133">Transmembrane helix</keyword>
<comment type="subcellular location">
    <subcellularLocation>
        <location evidence="1">Mitochondrion inner membrane</location>
        <topology evidence="1">Single-pass membrane protein</topology>
    </subcellularLocation>
</comment>
<dbReference type="AlphaFoldDB" id="A0AA39KY56"/>
<sequence>MRNLWAKQMKLQIVTGFIATFALGYALKVFYSDPRKKAYDDFYRTYDDDKQLKIMEDAGLLQSCPK</sequence>
<evidence type="ECO:0000256" key="3">
    <source>
        <dbReference type="ARBA" id="ARBA00007204"/>
    </source>
</evidence>
<comment type="caution">
    <text evidence="9">The sequence shown here is derived from an EMBL/GenBank/DDBJ whole genome shotgun (WGS) entry which is preliminary data.</text>
</comment>
<evidence type="ECO:0000256" key="4">
    <source>
        <dbReference type="ARBA" id="ARBA00022692"/>
    </source>
</evidence>
<evidence type="ECO:0000256" key="8">
    <source>
        <dbReference type="ARBA" id="ARBA00023136"/>
    </source>
</evidence>
<evidence type="ECO:0000256" key="6">
    <source>
        <dbReference type="ARBA" id="ARBA00022989"/>
    </source>
</evidence>
<reference evidence="9" key="1">
    <citation type="journal article" date="2023" name="bioRxiv">
        <title>Scaffold-level genome assemblies of two parasitoid biocontrol wasps reveal the parthenogenesis mechanism and an associated novel virus.</title>
        <authorList>
            <person name="Inwood S."/>
            <person name="Skelly J."/>
            <person name="Guhlin J."/>
            <person name="Harrop T."/>
            <person name="Goldson S."/>
            <person name="Dearden P."/>
        </authorList>
    </citation>
    <scope>NUCLEOTIDE SEQUENCE</scope>
    <source>
        <strain evidence="9">Irish</strain>
        <tissue evidence="9">Whole body</tissue>
    </source>
</reference>
<dbReference type="SUPFAM" id="SSF81415">
    <property type="entry name" value="Mitochondrial cytochrome c oxidase subunit VIc"/>
    <property type="match status" value="1"/>
</dbReference>
<evidence type="ECO:0000313" key="10">
    <source>
        <dbReference type="Proteomes" id="UP001168990"/>
    </source>
</evidence>
<keyword evidence="5" id="KW-0999">Mitochondrion inner membrane</keyword>
<dbReference type="Proteomes" id="UP001168990">
    <property type="component" value="Unassembled WGS sequence"/>
</dbReference>
<dbReference type="PANTHER" id="PTHR48416:SF1">
    <property type="entry name" value="CYTOCHROME C OXIDASE SUBUNIT 6C"/>
    <property type="match status" value="1"/>
</dbReference>
<keyword evidence="8" id="KW-0472">Membrane</keyword>
<gene>
    <name evidence="9" type="ORF">PV328_002070</name>
</gene>
<dbReference type="InterPro" id="IPR051389">
    <property type="entry name" value="Cytochrome_c_oxidase_VIc"/>
</dbReference>
<evidence type="ECO:0000256" key="5">
    <source>
        <dbReference type="ARBA" id="ARBA00022792"/>
    </source>
</evidence>
<keyword evidence="7" id="KW-0496">Mitochondrion</keyword>
<organism evidence="9 10">
    <name type="scientific">Microctonus aethiopoides</name>
    <dbReference type="NCBI Taxonomy" id="144406"/>
    <lineage>
        <taxon>Eukaryota</taxon>
        <taxon>Metazoa</taxon>
        <taxon>Ecdysozoa</taxon>
        <taxon>Arthropoda</taxon>
        <taxon>Hexapoda</taxon>
        <taxon>Insecta</taxon>
        <taxon>Pterygota</taxon>
        <taxon>Neoptera</taxon>
        <taxon>Endopterygota</taxon>
        <taxon>Hymenoptera</taxon>
        <taxon>Apocrita</taxon>
        <taxon>Ichneumonoidea</taxon>
        <taxon>Braconidae</taxon>
        <taxon>Euphorinae</taxon>
        <taxon>Microctonus</taxon>
    </lineage>
</organism>
<dbReference type="PANTHER" id="PTHR48416">
    <property type="entry name" value="CYTOCHROME C OXIDASE SUBUNIT 6C"/>
    <property type="match status" value="1"/>
</dbReference>
<dbReference type="Pfam" id="PF02937">
    <property type="entry name" value="COX6C"/>
    <property type="match status" value="1"/>
</dbReference>
<comment type="similarity">
    <text evidence="3">Belongs to the cytochrome c oxidase subunit 6c family.</text>
</comment>
<proteinExistence type="inferred from homology"/>
<comment type="pathway">
    <text evidence="2">Energy metabolism; oxidative phosphorylation.</text>
</comment>
<protein>
    <recommendedName>
        <fullName evidence="11">Cytochrome c oxidase subunit 6C</fullName>
    </recommendedName>
</protein>
<evidence type="ECO:0000313" key="9">
    <source>
        <dbReference type="EMBL" id="KAK0178089.1"/>
    </source>
</evidence>